<keyword evidence="3 5" id="KW-0949">S-adenosyl-L-methionine</keyword>
<dbReference type="Gene3D" id="3.40.50.150">
    <property type="entry name" value="Vaccinia Virus protein VP39"/>
    <property type="match status" value="1"/>
</dbReference>
<comment type="caution">
    <text evidence="5">Lacks conserved residue(s) required for the propagation of feature annotation.</text>
</comment>
<dbReference type="GeneID" id="10499493"/>
<evidence type="ECO:0000256" key="2">
    <source>
        <dbReference type="ARBA" id="ARBA00022679"/>
    </source>
</evidence>
<protein>
    <recommendedName>
        <fullName evidence="7">SAM-dependent MTase RsmB/NOP-type domain-containing protein</fullName>
    </recommendedName>
</protein>
<evidence type="ECO:0000256" key="6">
    <source>
        <dbReference type="SAM" id="MobiDB-lite"/>
    </source>
</evidence>
<dbReference type="PRINTS" id="PR02008">
    <property type="entry name" value="RCMTFAMILY"/>
</dbReference>
<dbReference type="GO" id="GO:0003723">
    <property type="term" value="F:RNA binding"/>
    <property type="evidence" value="ECO:0007669"/>
    <property type="project" value="UniProtKB-UniRule"/>
</dbReference>
<evidence type="ECO:0000256" key="3">
    <source>
        <dbReference type="ARBA" id="ARBA00022691"/>
    </source>
</evidence>
<dbReference type="STRING" id="5786.F0ZEK4"/>
<evidence type="ECO:0000313" key="8">
    <source>
        <dbReference type="EMBL" id="EGC37643.1"/>
    </source>
</evidence>
<accession>F0ZEK4</accession>
<feature type="domain" description="SAM-dependent MTase RsmB/NOP-type" evidence="7">
    <location>
        <begin position="61"/>
        <end position="459"/>
    </location>
</feature>
<dbReference type="VEuPathDB" id="AmoebaDB:DICPUDRAFT_76769"/>
<evidence type="ECO:0000259" key="7">
    <source>
        <dbReference type="PROSITE" id="PS51686"/>
    </source>
</evidence>
<dbReference type="OrthoDB" id="6093671at2759"/>
<feature type="binding site" evidence="5">
    <location>
        <position position="208"/>
    </location>
    <ligand>
        <name>S-adenosyl-L-methionine</name>
        <dbReference type="ChEBI" id="CHEBI:59789"/>
    </ligand>
</feature>
<gene>
    <name evidence="8" type="ORF">DICPUDRAFT_76769</name>
</gene>
<reference evidence="9" key="1">
    <citation type="journal article" date="2011" name="Genome Biol.">
        <title>Comparative genomics of the social amoebae Dictyostelium discoideum and Dictyostelium purpureum.</title>
        <authorList>
            <consortium name="US DOE Joint Genome Institute (JGI-PGF)"/>
            <person name="Sucgang R."/>
            <person name="Kuo A."/>
            <person name="Tian X."/>
            <person name="Salerno W."/>
            <person name="Parikh A."/>
            <person name="Feasley C.L."/>
            <person name="Dalin E."/>
            <person name="Tu H."/>
            <person name="Huang E."/>
            <person name="Barry K."/>
            <person name="Lindquist E."/>
            <person name="Shapiro H."/>
            <person name="Bruce D."/>
            <person name="Schmutz J."/>
            <person name="Salamov A."/>
            <person name="Fey P."/>
            <person name="Gaudet P."/>
            <person name="Anjard C."/>
            <person name="Babu M.M."/>
            <person name="Basu S."/>
            <person name="Bushmanova Y."/>
            <person name="van der Wel H."/>
            <person name="Katoh-Kurasawa M."/>
            <person name="Dinh C."/>
            <person name="Coutinho P.M."/>
            <person name="Saito T."/>
            <person name="Elias M."/>
            <person name="Schaap P."/>
            <person name="Kay R.R."/>
            <person name="Henrissat B."/>
            <person name="Eichinger L."/>
            <person name="Rivero F."/>
            <person name="Putnam N.H."/>
            <person name="West C.M."/>
            <person name="Loomis W.F."/>
            <person name="Chisholm R.L."/>
            <person name="Shaulsky G."/>
            <person name="Strassmann J.E."/>
            <person name="Queller D.C."/>
            <person name="Kuspa A."/>
            <person name="Grigoriev I.V."/>
        </authorList>
    </citation>
    <scope>NUCLEOTIDE SEQUENCE [LARGE SCALE GENOMIC DNA]</scope>
    <source>
        <strain evidence="9">QSDP1</strain>
    </source>
</reference>
<evidence type="ECO:0000256" key="4">
    <source>
        <dbReference type="ARBA" id="ARBA00022884"/>
    </source>
</evidence>
<keyword evidence="1 5" id="KW-0489">Methyltransferase</keyword>
<feature type="region of interest" description="Disordered" evidence="6">
    <location>
        <begin position="216"/>
        <end position="287"/>
    </location>
</feature>
<dbReference type="PANTHER" id="PTHR22807:SF16">
    <property type="entry name" value="SAM-DEPENDENT MTASE RSMB_NOP-TYPE DOMAIN-CONTAINING PROTEIN"/>
    <property type="match status" value="1"/>
</dbReference>
<dbReference type="InterPro" id="IPR049560">
    <property type="entry name" value="MeTrfase_RsmB-F_NOP2_cat"/>
</dbReference>
<comment type="similarity">
    <text evidence="5">Belongs to the class I-like SAM-binding methyltransferase superfamily. RsmB/NOP family.</text>
</comment>
<keyword evidence="9" id="KW-1185">Reference proteome</keyword>
<dbReference type="GO" id="GO:0008173">
    <property type="term" value="F:RNA methyltransferase activity"/>
    <property type="evidence" value="ECO:0007669"/>
    <property type="project" value="InterPro"/>
</dbReference>
<organism evidence="8 9">
    <name type="scientific">Dictyostelium purpureum</name>
    <name type="common">Slime mold</name>
    <dbReference type="NCBI Taxonomy" id="5786"/>
    <lineage>
        <taxon>Eukaryota</taxon>
        <taxon>Amoebozoa</taxon>
        <taxon>Evosea</taxon>
        <taxon>Eumycetozoa</taxon>
        <taxon>Dictyostelia</taxon>
        <taxon>Dictyosteliales</taxon>
        <taxon>Dictyosteliaceae</taxon>
        <taxon>Dictyostelium</taxon>
    </lineage>
</organism>
<dbReference type="CDD" id="cd02440">
    <property type="entry name" value="AdoMet_MTases"/>
    <property type="match status" value="1"/>
</dbReference>
<dbReference type="InParanoid" id="F0ZEK4"/>
<keyword evidence="4 5" id="KW-0694">RNA-binding</keyword>
<dbReference type="InterPro" id="IPR029063">
    <property type="entry name" value="SAM-dependent_MTases_sf"/>
</dbReference>
<keyword evidence="2 5" id="KW-0808">Transferase</keyword>
<dbReference type="PRINTS" id="PR02010">
    <property type="entry name" value="RCMT9"/>
</dbReference>
<dbReference type="SUPFAM" id="SSF53335">
    <property type="entry name" value="S-adenosyl-L-methionine-dependent methyltransferases"/>
    <property type="match status" value="1"/>
</dbReference>
<feature type="compositionally biased region" description="Low complexity" evidence="6">
    <location>
        <begin position="268"/>
        <end position="281"/>
    </location>
</feature>
<feature type="active site" description="Nucleophile" evidence="5">
    <location>
        <position position="380"/>
    </location>
</feature>
<feature type="compositionally biased region" description="Basic and acidic residues" evidence="6">
    <location>
        <begin position="7"/>
        <end position="18"/>
    </location>
</feature>
<dbReference type="PANTHER" id="PTHR22807">
    <property type="entry name" value="NOP2 YEAST -RELATED NOL1/NOP2/FMU SUN DOMAIN-CONTAINING"/>
    <property type="match status" value="1"/>
</dbReference>
<dbReference type="InterPro" id="IPR001678">
    <property type="entry name" value="MeTrfase_RsmB-F_NOP2_dom"/>
</dbReference>
<feature type="compositionally biased region" description="Basic and acidic residues" evidence="6">
    <location>
        <begin position="242"/>
        <end position="251"/>
    </location>
</feature>
<dbReference type="RefSeq" id="XP_003285831.1">
    <property type="nucleotide sequence ID" value="XM_003285783.1"/>
</dbReference>
<sequence>MQFIAKNNDDNDNTKDIERAEDEEEEEEEEKVECNKDFLKEFLNNKPKEFIEFLNNNDIPLDSYNVKDIPRFIRIKQKEYENSKDKNLFIKSIEEDLGTKLIPIKWLPYFYKFENSNATISSTKSYKSGIIYGMDASSGAAILALNPKPGDNVLDICCAPGTKLCMISDMLGGNGTVSGVDISSNRLGSCKTILKKYKIPNVRLFCSDGTTFDSLAPNKNDPIPKDIVESRKKQKQIKKHQKNEESNRKEEIEEIDEKKEEDEEIQLNNNNNNNNNNNISNNKKRKINKRSSKKAIFDLKDLYFCNEFYMRYSSSTLYDKVIVDAECSLDASIRHLIKHSKMGRYYAPEKSKQLTELQKGLIDNGFKLVKVGGHLVYSTCSFCKEQNEEIVQFLLNKYKDSIKLIPAFQEFEKDNNSSNKEDTEEECKIPYSIGYIPNTFRFYPKNGTSGMFISKFEKIK</sequence>
<dbReference type="EMBL" id="GL870994">
    <property type="protein sequence ID" value="EGC37643.1"/>
    <property type="molecule type" value="Genomic_DNA"/>
</dbReference>
<feature type="compositionally biased region" description="Basic residues" evidence="6">
    <location>
        <begin position="232"/>
        <end position="241"/>
    </location>
</feature>
<dbReference type="GO" id="GO:0001510">
    <property type="term" value="P:RNA methylation"/>
    <property type="evidence" value="ECO:0000318"/>
    <property type="project" value="GO_Central"/>
</dbReference>
<dbReference type="PROSITE" id="PS51686">
    <property type="entry name" value="SAM_MT_RSMB_NOP"/>
    <property type="match status" value="1"/>
</dbReference>
<name>F0ZEK4_DICPU</name>
<feature type="compositionally biased region" description="Acidic residues" evidence="6">
    <location>
        <begin position="252"/>
        <end position="265"/>
    </location>
</feature>
<dbReference type="eggNOG" id="KOG2198">
    <property type="taxonomic scope" value="Eukaryota"/>
</dbReference>
<evidence type="ECO:0000313" key="9">
    <source>
        <dbReference type="Proteomes" id="UP000001064"/>
    </source>
</evidence>
<dbReference type="KEGG" id="dpp:DICPUDRAFT_76769"/>
<dbReference type="InterPro" id="IPR023269">
    <property type="entry name" value="RCMT_subfamily_9"/>
</dbReference>
<feature type="binding site" evidence="5">
    <location>
        <position position="324"/>
    </location>
    <ligand>
        <name>S-adenosyl-L-methionine</name>
        <dbReference type="ChEBI" id="CHEBI:59789"/>
    </ligand>
</feature>
<dbReference type="AlphaFoldDB" id="F0ZEK4"/>
<dbReference type="Pfam" id="PF01189">
    <property type="entry name" value="Methyltr_RsmB-F"/>
    <property type="match status" value="2"/>
</dbReference>
<proteinExistence type="inferred from homology"/>
<evidence type="ECO:0000256" key="5">
    <source>
        <dbReference type="PROSITE-ProRule" id="PRU01023"/>
    </source>
</evidence>
<evidence type="ECO:0000256" key="1">
    <source>
        <dbReference type="ARBA" id="ARBA00022603"/>
    </source>
</evidence>
<feature type="compositionally biased region" description="Basic and acidic residues" evidence="6">
    <location>
        <begin position="222"/>
        <end position="231"/>
    </location>
</feature>
<dbReference type="eggNOG" id="KOG1122">
    <property type="taxonomic scope" value="Eukaryota"/>
</dbReference>
<dbReference type="InterPro" id="IPR023267">
    <property type="entry name" value="RCMT"/>
</dbReference>
<feature type="region of interest" description="Disordered" evidence="6">
    <location>
        <begin position="1"/>
        <end position="31"/>
    </location>
</feature>
<dbReference type="Proteomes" id="UP000001064">
    <property type="component" value="Unassembled WGS sequence"/>
</dbReference>
<feature type="binding site" evidence="5">
    <location>
        <position position="181"/>
    </location>
    <ligand>
        <name>S-adenosyl-L-methionine</name>
        <dbReference type="ChEBI" id="CHEBI:59789"/>
    </ligand>
</feature>
<feature type="compositionally biased region" description="Acidic residues" evidence="6">
    <location>
        <begin position="19"/>
        <end position="31"/>
    </location>
</feature>
<dbReference type="OMA" id="KYEKWGW"/>